<dbReference type="PROSITE" id="PS51272">
    <property type="entry name" value="SLH"/>
    <property type="match status" value="3"/>
</dbReference>
<reference evidence="4" key="1">
    <citation type="submission" date="2015-10" db="EMBL/GenBank/DDBJ databases">
        <authorList>
            <person name="Regsiter A."/>
            <person name="william w."/>
        </authorList>
    </citation>
    <scope>NUCLEOTIDE SEQUENCE [LARGE SCALE GENOMIC DNA]</scope>
</reference>
<evidence type="ECO:0000259" key="2">
    <source>
        <dbReference type="PROSITE" id="PS51272"/>
    </source>
</evidence>
<keyword evidence="4" id="KW-1185">Reference proteome</keyword>
<dbReference type="Pfam" id="PF00395">
    <property type="entry name" value="SLH"/>
    <property type="match status" value="3"/>
</dbReference>
<accession>A0A1J1LU46</accession>
<feature type="region of interest" description="Disordered" evidence="1">
    <location>
        <begin position="239"/>
        <end position="271"/>
    </location>
</feature>
<dbReference type="PANTHER" id="PTHR43308">
    <property type="entry name" value="OUTER MEMBRANE PROTEIN ALPHA-RELATED"/>
    <property type="match status" value="1"/>
</dbReference>
<gene>
    <name evidence="3" type="ORF">PL921480233</name>
</gene>
<dbReference type="STRING" id="671072.PL921480233"/>
<evidence type="ECO:0000313" key="4">
    <source>
        <dbReference type="Proteomes" id="UP000184315"/>
    </source>
</evidence>
<proteinExistence type="predicted"/>
<dbReference type="OrthoDB" id="1522627at2"/>
<dbReference type="RefSeq" id="WP_072717235.1">
    <property type="nucleotide sequence ID" value="NZ_LN889764.1"/>
</dbReference>
<dbReference type="PANTHER" id="PTHR43308:SF5">
    <property type="entry name" value="S-LAYER PROTEIN _ PEPTIDOGLYCAN ENDO-BETA-N-ACETYLGLUCOSAMINIDASE"/>
    <property type="match status" value="1"/>
</dbReference>
<dbReference type="AlphaFoldDB" id="A0A1J1LU46"/>
<feature type="domain" description="SLH" evidence="2">
    <location>
        <begin position="101"/>
        <end position="161"/>
    </location>
</feature>
<feature type="domain" description="SLH" evidence="2">
    <location>
        <begin position="36"/>
        <end position="100"/>
    </location>
</feature>
<name>A0A1J1LU46_9CYAN</name>
<protein>
    <submittedName>
        <fullName evidence="3">Putative surface layer protein</fullName>
    </submittedName>
</protein>
<feature type="domain" description="SLH" evidence="2">
    <location>
        <begin position="164"/>
        <end position="228"/>
    </location>
</feature>
<organism evidence="3 4">
    <name type="scientific">Planktothrix tepida PCC 9214</name>
    <dbReference type="NCBI Taxonomy" id="671072"/>
    <lineage>
        <taxon>Bacteria</taxon>
        <taxon>Bacillati</taxon>
        <taxon>Cyanobacteriota</taxon>
        <taxon>Cyanophyceae</taxon>
        <taxon>Oscillatoriophycideae</taxon>
        <taxon>Oscillatoriales</taxon>
        <taxon>Microcoleaceae</taxon>
        <taxon>Planktothrix</taxon>
    </lineage>
</organism>
<sequence>MNRKFYLPQLKLFIVVLLGVILTHKSLPLVYPVLAQNPKTFEDIKGHWAQNCIEELAQKNIVKGYYEDDTFRPDEPVNRAEFAAIISQAFPKIPKIEKAIDFVDVPTDYWAYKAIQDVNQRGFMSGYLGSVFNPLLNIPRVQALVALVNGLDYKPSQVSSQQLTKIFEDGSDIPEYAKKAIATATENWLVVNYPNVRRLNPNKPATRAEVATFVCQAISADQKQALVPTQYIARVAISEPSQAQSEPKPKPSTPAVTMQPQTTPPIESRPESYPEIKDLKVQKTAKLGDIKAELLADSDTTIQLMQIKITRKGDLVSEDVVTMATLAAPGVKTVKTGRVLDFKVLDLDNDKEPEILVDLLIDEDNNRKSYSSVIYRYSPIKKEYRDVQQKWGLTSYRLNTENLETPILIHYDQRFSQQFQAYTPELLPLQIFRYQFGEFQDVTQQYKEFIKEHNAILLQEINKRRRLKQDLKAVVAAYLAQQYLLGDVNAGWKTIEELYQNPDRNQFFPQLRQWLKKTGYTEGSS</sequence>
<dbReference type="InterPro" id="IPR051465">
    <property type="entry name" value="Cell_Envelope_Struct_Comp"/>
</dbReference>
<feature type="compositionally biased region" description="Polar residues" evidence="1">
    <location>
        <begin position="254"/>
        <end position="265"/>
    </location>
</feature>
<dbReference type="EMBL" id="CZDF01000188">
    <property type="protein sequence ID" value="CUR36123.1"/>
    <property type="molecule type" value="Genomic_DNA"/>
</dbReference>
<dbReference type="InterPro" id="IPR001119">
    <property type="entry name" value="SLH_dom"/>
</dbReference>
<evidence type="ECO:0000256" key="1">
    <source>
        <dbReference type="SAM" id="MobiDB-lite"/>
    </source>
</evidence>
<dbReference type="Proteomes" id="UP000184315">
    <property type="component" value="Unassembled WGS sequence"/>
</dbReference>
<evidence type="ECO:0000313" key="3">
    <source>
        <dbReference type="EMBL" id="CUR36123.1"/>
    </source>
</evidence>